<dbReference type="EMBL" id="BQXS01009264">
    <property type="protein sequence ID" value="GKT31013.1"/>
    <property type="molecule type" value="Genomic_DNA"/>
</dbReference>
<accession>A0ABQ5KEP4</accession>
<reference evidence="1" key="1">
    <citation type="submission" date="2022-03" db="EMBL/GenBank/DDBJ databases">
        <title>Draft genome sequence of Aduncisulcus paluster, a free-living microaerophilic Fornicata.</title>
        <authorList>
            <person name="Yuyama I."/>
            <person name="Kume K."/>
            <person name="Tamura T."/>
            <person name="Inagaki Y."/>
            <person name="Hashimoto T."/>
        </authorList>
    </citation>
    <scope>NUCLEOTIDE SEQUENCE</scope>
    <source>
        <strain evidence="1">NY0171</strain>
    </source>
</reference>
<gene>
    <name evidence="1" type="ORF">ADUPG1_005725</name>
</gene>
<sequence length="45" mass="4726">MNGGGRVGSDLIDDSVRTRMQSGYVAARSGYAHNFGGGSGWDLFC</sequence>
<protein>
    <submittedName>
        <fullName evidence="1">Uncharacterized protein</fullName>
    </submittedName>
</protein>
<evidence type="ECO:0000313" key="2">
    <source>
        <dbReference type="Proteomes" id="UP001057375"/>
    </source>
</evidence>
<organism evidence="1 2">
    <name type="scientific">Aduncisulcus paluster</name>
    <dbReference type="NCBI Taxonomy" id="2918883"/>
    <lineage>
        <taxon>Eukaryota</taxon>
        <taxon>Metamonada</taxon>
        <taxon>Carpediemonas-like organisms</taxon>
        <taxon>Aduncisulcus</taxon>
    </lineage>
</organism>
<comment type="caution">
    <text evidence="1">The sequence shown here is derived from an EMBL/GenBank/DDBJ whole genome shotgun (WGS) entry which is preliminary data.</text>
</comment>
<keyword evidence="2" id="KW-1185">Reference proteome</keyword>
<dbReference type="Proteomes" id="UP001057375">
    <property type="component" value="Unassembled WGS sequence"/>
</dbReference>
<evidence type="ECO:0000313" key="1">
    <source>
        <dbReference type="EMBL" id="GKT31013.1"/>
    </source>
</evidence>
<proteinExistence type="predicted"/>
<feature type="non-terminal residue" evidence="1">
    <location>
        <position position="45"/>
    </location>
</feature>
<name>A0ABQ5KEP4_9EUKA</name>